<dbReference type="SUPFAM" id="SSF49464">
    <property type="entry name" value="Carboxypeptidase regulatory domain-like"/>
    <property type="match status" value="1"/>
</dbReference>
<feature type="domain" description="TonB-dependent receptor plug" evidence="15">
    <location>
        <begin position="119"/>
        <end position="253"/>
    </location>
</feature>
<keyword evidence="9 10" id="KW-0998">Cell outer membrane</keyword>
<dbReference type="GO" id="GO:0015344">
    <property type="term" value="F:siderophore uptake transmembrane transporter activity"/>
    <property type="evidence" value="ECO:0007669"/>
    <property type="project" value="TreeGrafter"/>
</dbReference>
<keyword evidence="2 10" id="KW-0813">Transport</keyword>
<dbReference type="Gene3D" id="2.40.170.20">
    <property type="entry name" value="TonB-dependent receptor, beta-barrel domain"/>
    <property type="match status" value="1"/>
</dbReference>
<dbReference type="InterPro" id="IPR023997">
    <property type="entry name" value="TonB-dep_OMP_SusC/RagA_CS"/>
</dbReference>
<evidence type="ECO:0000256" key="8">
    <source>
        <dbReference type="ARBA" id="ARBA00023170"/>
    </source>
</evidence>
<evidence type="ECO:0000256" key="3">
    <source>
        <dbReference type="ARBA" id="ARBA00022452"/>
    </source>
</evidence>
<evidence type="ECO:0000256" key="7">
    <source>
        <dbReference type="ARBA" id="ARBA00023136"/>
    </source>
</evidence>
<keyword evidence="17" id="KW-1185">Reference proteome</keyword>
<name>A0A926Q2Q0_9FLAO</name>
<keyword evidence="7 10" id="KW-0472">Membrane</keyword>
<keyword evidence="5 13" id="KW-0732">Signal</keyword>
<keyword evidence="4 10" id="KW-0812">Transmembrane</keyword>
<dbReference type="InterPro" id="IPR037066">
    <property type="entry name" value="Plug_dom_sf"/>
</dbReference>
<protein>
    <submittedName>
        <fullName evidence="16">SusC/RagA family TonB-linked outer membrane protein</fullName>
    </submittedName>
</protein>
<dbReference type="PROSITE" id="PS52016">
    <property type="entry name" value="TONB_DEPENDENT_REC_3"/>
    <property type="match status" value="1"/>
</dbReference>
<dbReference type="RefSeq" id="WP_187964059.1">
    <property type="nucleotide sequence ID" value="NZ_JACVDC010000004.1"/>
</dbReference>
<dbReference type="NCBIfam" id="TIGR04056">
    <property type="entry name" value="OMP_RagA_SusC"/>
    <property type="match status" value="1"/>
</dbReference>
<dbReference type="NCBIfam" id="TIGR04057">
    <property type="entry name" value="SusC_RagA_signa"/>
    <property type="match status" value="1"/>
</dbReference>
<evidence type="ECO:0000256" key="10">
    <source>
        <dbReference type="PROSITE-ProRule" id="PRU01360"/>
    </source>
</evidence>
<evidence type="ECO:0000259" key="14">
    <source>
        <dbReference type="Pfam" id="PF00593"/>
    </source>
</evidence>
<evidence type="ECO:0000256" key="4">
    <source>
        <dbReference type="ARBA" id="ARBA00022692"/>
    </source>
</evidence>
<dbReference type="PANTHER" id="PTHR30069">
    <property type="entry name" value="TONB-DEPENDENT OUTER MEMBRANE RECEPTOR"/>
    <property type="match status" value="1"/>
</dbReference>
<evidence type="ECO:0000256" key="5">
    <source>
        <dbReference type="ARBA" id="ARBA00022729"/>
    </source>
</evidence>
<comment type="similarity">
    <text evidence="10 11">Belongs to the TonB-dependent receptor family.</text>
</comment>
<dbReference type="Pfam" id="PF07715">
    <property type="entry name" value="Plug"/>
    <property type="match status" value="1"/>
</dbReference>
<evidence type="ECO:0000256" key="12">
    <source>
        <dbReference type="SAM" id="MobiDB-lite"/>
    </source>
</evidence>
<dbReference type="GO" id="GO:0009279">
    <property type="term" value="C:cell outer membrane"/>
    <property type="evidence" value="ECO:0007669"/>
    <property type="project" value="UniProtKB-SubCell"/>
</dbReference>
<organism evidence="16 17">
    <name type="scientific">Sinomicrobium weinanense</name>
    <dbReference type="NCBI Taxonomy" id="2842200"/>
    <lineage>
        <taxon>Bacteria</taxon>
        <taxon>Pseudomonadati</taxon>
        <taxon>Bacteroidota</taxon>
        <taxon>Flavobacteriia</taxon>
        <taxon>Flavobacteriales</taxon>
        <taxon>Flavobacteriaceae</taxon>
        <taxon>Sinomicrobium</taxon>
    </lineage>
</organism>
<accession>A0A926Q2Q0</accession>
<feature type="chain" id="PRO_5037933310" evidence="13">
    <location>
        <begin position="24"/>
        <end position="992"/>
    </location>
</feature>
<dbReference type="GO" id="GO:0044718">
    <property type="term" value="P:siderophore transmembrane transport"/>
    <property type="evidence" value="ECO:0007669"/>
    <property type="project" value="TreeGrafter"/>
</dbReference>
<feature type="region of interest" description="Disordered" evidence="12">
    <location>
        <begin position="202"/>
        <end position="222"/>
    </location>
</feature>
<dbReference type="AlphaFoldDB" id="A0A926Q2Q0"/>
<evidence type="ECO:0000256" key="13">
    <source>
        <dbReference type="SAM" id="SignalP"/>
    </source>
</evidence>
<dbReference type="PANTHER" id="PTHR30069:SF29">
    <property type="entry name" value="HEMOGLOBIN AND HEMOGLOBIN-HAPTOGLOBIN-BINDING PROTEIN 1-RELATED"/>
    <property type="match status" value="1"/>
</dbReference>
<evidence type="ECO:0000256" key="6">
    <source>
        <dbReference type="ARBA" id="ARBA00023077"/>
    </source>
</evidence>
<comment type="subcellular location">
    <subcellularLocation>
        <location evidence="1 10">Cell outer membrane</location>
        <topology evidence="1 10">Multi-pass membrane protein</topology>
    </subcellularLocation>
</comment>
<keyword evidence="3 10" id="KW-1134">Transmembrane beta strand</keyword>
<dbReference type="InterPro" id="IPR023996">
    <property type="entry name" value="TonB-dep_OMP_SusC/RagA"/>
</dbReference>
<evidence type="ECO:0000256" key="1">
    <source>
        <dbReference type="ARBA" id="ARBA00004571"/>
    </source>
</evidence>
<dbReference type="InterPro" id="IPR000531">
    <property type="entry name" value="Beta-barrel_TonB"/>
</dbReference>
<dbReference type="EMBL" id="JACVDC010000004">
    <property type="protein sequence ID" value="MBC9794905.1"/>
    <property type="molecule type" value="Genomic_DNA"/>
</dbReference>
<gene>
    <name evidence="16" type="ORF">IBL28_02915</name>
</gene>
<evidence type="ECO:0000256" key="11">
    <source>
        <dbReference type="RuleBase" id="RU003357"/>
    </source>
</evidence>
<evidence type="ECO:0000313" key="16">
    <source>
        <dbReference type="EMBL" id="MBC9794905.1"/>
    </source>
</evidence>
<evidence type="ECO:0000256" key="9">
    <source>
        <dbReference type="ARBA" id="ARBA00023237"/>
    </source>
</evidence>
<feature type="signal peptide" evidence="13">
    <location>
        <begin position="1"/>
        <end position="23"/>
    </location>
</feature>
<feature type="compositionally biased region" description="Low complexity" evidence="12">
    <location>
        <begin position="204"/>
        <end position="213"/>
    </location>
</feature>
<comment type="caution">
    <text evidence="16">The sequence shown here is derived from an EMBL/GenBank/DDBJ whole genome shotgun (WGS) entry which is preliminary data.</text>
</comment>
<dbReference type="InterPro" id="IPR036942">
    <property type="entry name" value="Beta-barrel_TonB_sf"/>
</dbReference>
<proteinExistence type="inferred from homology"/>
<dbReference type="Pfam" id="PF13715">
    <property type="entry name" value="CarbopepD_reg_2"/>
    <property type="match status" value="1"/>
</dbReference>
<dbReference type="Proteomes" id="UP000653730">
    <property type="component" value="Unassembled WGS sequence"/>
</dbReference>
<dbReference type="InterPro" id="IPR008969">
    <property type="entry name" value="CarboxyPept-like_regulatory"/>
</dbReference>
<dbReference type="Pfam" id="PF00593">
    <property type="entry name" value="TonB_dep_Rec_b-barrel"/>
    <property type="match status" value="1"/>
</dbReference>
<reference evidence="16 17" key="1">
    <citation type="submission" date="2020-09" db="EMBL/GenBank/DDBJ databases">
        <title>Sinomicrobium weinanense sp. nov., a halophilic bacteria isolated from saline-alkali soil.</title>
        <authorList>
            <person name="Wu P."/>
            <person name="Ren H."/>
            <person name="Mei Y."/>
            <person name="Liang Y."/>
            <person name="Chen Z."/>
        </authorList>
    </citation>
    <scope>NUCLEOTIDE SEQUENCE [LARGE SCALE GENOMIC DNA]</scope>
    <source>
        <strain evidence="16 17">FJxs</strain>
    </source>
</reference>
<dbReference type="Gene3D" id="2.60.40.1120">
    <property type="entry name" value="Carboxypeptidase-like, regulatory domain"/>
    <property type="match status" value="1"/>
</dbReference>
<dbReference type="InterPro" id="IPR012910">
    <property type="entry name" value="Plug_dom"/>
</dbReference>
<keyword evidence="8" id="KW-0675">Receptor</keyword>
<dbReference type="Gene3D" id="2.170.130.10">
    <property type="entry name" value="TonB-dependent receptor, plug domain"/>
    <property type="match status" value="1"/>
</dbReference>
<dbReference type="InterPro" id="IPR039426">
    <property type="entry name" value="TonB-dep_rcpt-like"/>
</dbReference>
<feature type="domain" description="TonB-dependent receptor-like beta-barrel" evidence="14">
    <location>
        <begin position="375"/>
        <end position="783"/>
    </location>
</feature>
<evidence type="ECO:0000259" key="15">
    <source>
        <dbReference type="Pfam" id="PF07715"/>
    </source>
</evidence>
<keyword evidence="6 11" id="KW-0798">TonB box</keyword>
<dbReference type="SUPFAM" id="SSF56935">
    <property type="entry name" value="Porins"/>
    <property type="match status" value="1"/>
</dbReference>
<evidence type="ECO:0000256" key="2">
    <source>
        <dbReference type="ARBA" id="ARBA00022448"/>
    </source>
</evidence>
<evidence type="ECO:0000313" key="17">
    <source>
        <dbReference type="Proteomes" id="UP000653730"/>
    </source>
</evidence>
<sequence length="992" mass="107768">MKPTLRKLFFLWFMLSAPIGVMAQEEVNGTVKEASTDLPLPGVNVVIKGTTTGTVTDFDGNFQISVSEFPATLVFSSLGYKTIEQSISGGGAVNVVMEQDVTGLEEVVVTGLATTIKRSNSANAVSSISAEELVGVAQPQTLDGALAGKFTGALVSANSGAPGGGLSVKLRGVTSIFGNSQPLYIVDGVYVDNSSISGGLNDVSGAAGQGSSSNQDNPSNRIADLDPNDIKNIEILKGASAAAIYGSRAAAGVVIISTKRGKQGKTQFNLSQSFGFNSVINLLGLRDWNEERALDAFGEGADVAYAEARDAGTLVDYEKEIFDNKGFISSTGFSASGGGEKTTFYAGMSHKNEKGIVKNTGYERVSLRLNLDHRVSDRIKLSLNSNYIYSSADRGFFNNDNTGSTIGVTLTSLPPWAKLQPDAEGNYPDNIYGGSNPLQTIALMTNNEKVNRFIIGGSATIDIYKSLKSDLQLILRGGLDGYNLNTRAIFPKELQFEKRSNGGLNGQSIQGSTENKNINYSAFLVHNFNTDSNINFRTQAGITREVFDRNSYLISAFNMIASETNVDQAGGQRIDQFRLKQEDSGFFVQEEVNFQDKLIGTIGLRGDKSSNNGDANKLYYYPKASLAANLHEFDFWNLGKVNQFKLRAAYGEAGNFPAFGSPFTSFNSTFIRGVADQSVVGILLDGVLGNPDIEPERQKELELGLDLGLFDNRLNFEFTWYNKKVDDLLVQTNREPSSGFTTEWKNAGNLKNTGVEITLNALPFDGEDFTWNSNVTFFKNKSEITELNVPAFNLGAFGASLGTYRIEEGKSATQIVGISPDGLVKFGDGEPDFQMTFNNNLQYKDLELSFLFHWKKGGDNINLTSLLTDLSKTSHDYDDFGLDPTGTLPNGEYRAGQVGTSADVFVEDASYLKLREVGLYYNFPGELVERWFDGYIANIRLGFTGTNLLTFFDYNSYDPEVSNFGGNGLSAGVDVTPFPSSKRYMFNLSVDF</sequence>